<accession>A0A238KQ55</accession>
<dbReference type="GO" id="GO:0016757">
    <property type="term" value="F:glycosyltransferase activity"/>
    <property type="evidence" value="ECO:0007669"/>
    <property type="project" value="UniProtKB-KW"/>
</dbReference>
<protein>
    <submittedName>
        <fullName evidence="7">Decaprenyl-phosphate phosphoribosyltransferase</fullName>
        <ecNumber evidence="7">2.4.2.45</ecNumber>
    </submittedName>
</protein>
<dbReference type="NCBIfam" id="NF006088">
    <property type="entry name" value="PRK08238.1"/>
    <property type="match status" value="1"/>
</dbReference>
<dbReference type="EC" id="2.4.2.45" evidence="7"/>
<feature type="transmembrane region" description="Helical" evidence="6">
    <location>
        <begin position="344"/>
        <end position="362"/>
    </location>
</feature>
<feature type="transmembrane region" description="Helical" evidence="6">
    <location>
        <begin position="318"/>
        <end position="338"/>
    </location>
</feature>
<feature type="transmembrane region" description="Helical" evidence="6">
    <location>
        <begin position="223"/>
        <end position="244"/>
    </location>
</feature>
<dbReference type="InterPro" id="IPR036412">
    <property type="entry name" value="HAD-like_sf"/>
</dbReference>
<dbReference type="InterPro" id="IPR023214">
    <property type="entry name" value="HAD_sf"/>
</dbReference>
<evidence type="ECO:0000256" key="4">
    <source>
        <dbReference type="ARBA" id="ARBA00022989"/>
    </source>
</evidence>
<dbReference type="Gene3D" id="3.40.50.1000">
    <property type="entry name" value="HAD superfamily/HAD-like"/>
    <property type="match status" value="1"/>
</dbReference>
<evidence type="ECO:0000256" key="2">
    <source>
        <dbReference type="ARBA" id="ARBA00022475"/>
    </source>
</evidence>
<evidence type="ECO:0000256" key="3">
    <source>
        <dbReference type="ARBA" id="ARBA00022692"/>
    </source>
</evidence>
<keyword evidence="4 6" id="KW-1133">Transmembrane helix</keyword>
<keyword evidence="3 6" id="KW-0812">Transmembrane</keyword>
<evidence type="ECO:0000256" key="5">
    <source>
        <dbReference type="ARBA" id="ARBA00023136"/>
    </source>
</evidence>
<dbReference type="RefSeq" id="WP_306345723.1">
    <property type="nucleotide sequence ID" value="NZ_FXYE01000002.1"/>
</dbReference>
<dbReference type="SUPFAM" id="SSF56784">
    <property type="entry name" value="HAD-like"/>
    <property type="match status" value="1"/>
</dbReference>
<dbReference type="EMBL" id="FXYE01000002">
    <property type="protein sequence ID" value="SMX44156.1"/>
    <property type="molecule type" value="Genomic_DNA"/>
</dbReference>
<dbReference type="Pfam" id="PF01040">
    <property type="entry name" value="UbiA"/>
    <property type="match status" value="1"/>
</dbReference>
<dbReference type="CDD" id="cd13963">
    <property type="entry name" value="PT_UbiA_2"/>
    <property type="match status" value="1"/>
</dbReference>
<keyword evidence="5 6" id="KW-0472">Membrane</keyword>
<dbReference type="GO" id="GO:0016765">
    <property type="term" value="F:transferase activity, transferring alkyl or aryl (other than methyl) groups"/>
    <property type="evidence" value="ECO:0007669"/>
    <property type="project" value="InterPro"/>
</dbReference>
<gene>
    <name evidence="7" type="ORF">COL8621_02485</name>
</gene>
<name>A0A238KQ55_9RHOB</name>
<dbReference type="Gene3D" id="1.10.357.140">
    <property type="entry name" value="UbiA prenyltransferase"/>
    <property type="match status" value="1"/>
</dbReference>
<feature type="transmembrane region" description="Helical" evidence="6">
    <location>
        <begin position="276"/>
        <end position="306"/>
    </location>
</feature>
<evidence type="ECO:0000313" key="7">
    <source>
        <dbReference type="EMBL" id="SMX44156.1"/>
    </source>
</evidence>
<dbReference type="Proteomes" id="UP000202922">
    <property type="component" value="Unassembled WGS sequence"/>
</dbReference>
<dbReference type="InterPro" id="IPR039653">
    <property type="entry name" value="Prenyltransferase"/>
</dbReference>
<comment type="subcellular location">
    <subcellularLocation>
        <location evidence="1">Membrane</location>
        <topology evidence="1">Multi-pass membrane protein</topology>
    </subcellularLocation>
</comment>
<evidence type="ECO:0000313" key="8">
    <source>
        <dbReference type="Proteomes" id="UP000202922"/>
    </source>
</evidence>
<dbReference type="InterPro" id="IPR044878">
    <property type="entry name" value="UbiA_sf"/>
</dbReference>
<dbReference type="Pfam" id="PF12710">
    <property type="entry name" value="HAD"/>
    <property type="match status" value="1"/>
</dbReference>
<keyword evidence="8" id="KW-1185">Reference proteome</keyword>
<feature type="transmembrane region" description="Helical" evidence="6">
    <location>
        <begin position="424"/>
        <end position="442"/>
    </location>
</feature>
<proteinExistence type="predicted"/>
<reference evidence="8" key="1">
    <citation type="submission" date="2017-05" db="EMBL/GenBank/DDBJ databases">
        <authorList>
            <person name="Rodrigo-Torres L."/>
            <person name="Arahal R. D."/>
            <person name="Lucena T."/>
        </authorList>
    </citation>
    <scope>NUCLEOTIDE SEQUENCE [LARGE SCALE GENOMIC DNA]</scope>
    <source>
        <strain evidence="8">CECT 8621</strain>
    </source>
</reference>
<keyword evidence="2" id="KW-1003">Cell membrane</keyword>
<evidence type="ECO:0000256" key="1">
    <source>
        <dbReference type="ARBA" id="ARBA00004141"/>
    </source>
</evidence>
<dbReference type="CDD" id="cd07519">
    <property type="entry name" value="HAD_PTase"/>
    <property type="match status" value="1"/>
</dbReference>
<keyword evidence="7" id="KW-0328">Glycosyltransferase</keyword>
<evidence type="ECO:0000256" key="6">
    <source>
        <dbReference type="SAM" id="Phobius"/>
    </source>
</evidence>
<dbReference type="PANTHER" id="PTHR11048">
    <property type="entry name" value="PRENYLTRANSFERASES"/>
    <property type="match status" value="1"/>
</dbReference>
<dbReference type="PANTHER" id="PTHR11048:SF5">
    <property type="entry name" value="DECAPRENYL-PHOSPHATE PHOSPHORIBOSYLTRANSFERASE"/>
    <property type="match status" value="1"/>
</dbReference>
<sequence>MALTEDMRPDRILVIDLDGTLIRSDMLFETFWSAFSARWTAPFVVTKSLLNGRAALKHRLNELAQVDPASLPYNDEVLDYIRRWKDEGGRTALVTATNQAIADRVADHIGLFDEVHGSDQSHNLKGPNKATFLEQRFGVGGFEYMGDSTADVPVWQKSGKAITVNAPGALRTRVDAMMNEVEHISAAAPSVRPYFKALRPHQWLKNLLVFLPMLMAHDFTGAMVLRSFLAFLAFSLVASSVYVLNDLLDLAADRAHPRKRFRPFASGSLPIANGTWLAPLLLLGGFGLALLLGPSFMLVMAVYYVTTTAYSLYLKRQLVIDICTLAVLYALRIIAGGAATGIELSVWLLAFSVFFFFSLAAVKRQAELVDSASRGKASADGRGYQTSDLPLISTMAAAAGYVSVLVMALYVNSSSVTALYTSPTYLWGICLVLLYWISRIVMITHRGAMHDDPVVFAVKDRVSQICLVIIFLISATGAMS</sequence>
<dbReference type="InterPro" id="IPR000537">
    <property type="entry name" value="UbiA_prenyltransferase"/>
</dbReference>
<organism evidence="7 8">
    <name type="scientific">Actibacterium lipolyticum</name>
    <dbReference type="NCBI Taxonomy" id="1524263"/>
    <lineage>
        <taxon>Bacteria</taxon>
        <taxon>Pseudomonadati</taxon>
        <taxon>Pseudomonadota</taxon>
        <taxon>Alphaproteobacteria</taxon>
        <taxon>Rhodobacterales</taxon>
        <taxon>Roseobacteraceae</taxon>
        <taxon>Actibacterium</taxon>
    </lineage>
</organism>
<dbReference type="GO" id="GO:0005886">
    <property type="term" value="C:plasma membrane"/>
    <property type="evidence" value="ECO:0007669"/>
    <property type="project" value="TreeGrafter"/>
</dbReference>
<feature type="transmembrane region" description="Helical" evidence="6">
    <location>
        <begin position="391"/>
        <end position="412"/>
    </location>
</feature>
<dbReference type="GO" id="GO:0009247">
    <property type="term" value="P:glycolipid biosynthetic process"/>
    <property type="evidence" value="ECO:0007669"/>
    <property type="project" value="TreeGrafter"/>
</dbReference>
<keyword evidence="7" id="KW-0808">Transferase</keyword>
<dbReference type="AlphaFoldDB" id="A0A238KQ55"/>